<dbReference type="SUPFAM" id="SSF141255">
    <property type="entry name" value="YccV-like"/>
    <property type="match status" value="1"/>
</dbReference>
<evidence type="ECO:0000259" key="2">
    <source>
        <dbReference type="SMART" id="SM00992"/>
    </source>
</evidence>
<proteinExistence type="predicted"/>
<dbReference type="RefSeq" id="WP_210219389.1">
    <property type="nucleotide sequence ID" value="NZ_CP072793.1"/>
</dbReference>
<evidence type="ECO:0000256" key="1">
    <source>
        <dbReference type="NCBIfam" id="TIGR02097"/>
    </source>
</evidence>
<dbReference type="Proteomes" id="UP000672009">
    <property type="component" value="Chromosome"/>
</dbReference>
<dbReference type="NCBIfam" id="TIGR02097">
    <property type="entry name" value="yccV"/>
    <property type="match status" value="1"/>
</dbReference>
<evidence type="ECO:0000313" key="4">
    <source>
        <dbReference type="Proteomes" id="UP000672009"/>
    </source>
</evidence>
<keyword evidence="4" id="KW-1185">Reference proteome</keyword>
<organism evidence="3 4">
    <name type="scientific">Thiothrix unzii</name>
    <dbReference type="NCBI Taxonomy" id="111769"/>
    <lineage>
        <taxon>Bacteria</taxon>
        <taxon>Pseudomonadati</taxon>
        <taxon>Pseudomonadota</taxon>
        <taxon>Gammaproteobacteria</taxon>
        <taxon>Thiotrichales</taxon>
        <taxon>Thiotrichaceae</taxon>
        <taxon>Thiothrix</taxon>
    </lineage>
</organism>
<protein>
    <recommendedName>
        <fullName evidence="1">Heat shock protein HspQ</fullName>
    </recommendedName>
</protein>
<reference evidence="3" key="1">
    <citation type="submission" date="2021-04" db="EMBL/GenBank/DDBJ databases">
        <title>Genomics, taxonomy and metabolism of representatives of sulfur bacteria of the genus Thiothrix: Thiothrix fructosivorans QT, Thiothrix unzii A1T and three new species, Thiothrix subterranea sp. nov., Thiothrix litoralis sp. nov. and 'Candidatus Thiothrix anitrata' sp. nov.</title>
        <authorList>
            <person name="Ravin N.V."/>
            <person name="Smolyakov D."/>
            <person name="Rudenko T.S."/>
            <person name="Mardanov A.V."/>
            <person name="Beletsky A.V."/>
            <person name="Markov N.D."/>
            <person name="Fomenkov A.I."/>
            <person name="Roberts R.J."/>
            <person name="Karnachuk O.V."/>
            <person name="Novikov A."/>
            <person name="Grabovich M.Y."/>
        </authorList>
    </citation>
    <scope>NUCLEOTIDE SEQUENCE</scope>
    <source>
        <strain evidence="3">A1</strain>
    </source>
</reference>
<dbReference type="KEGG" id="tun:J9260_01970"/>
<accession>A0A975F9R2</accession>
<name>A0A975F9R2_9GAMM</name>
<dbReference type="EMBL" id="CP072793">
    <property type="protein sequence ID" value="QTR53882.1"/>
    <property type="molecule type" value="Genomic_DNA"/>
</dbReference>
<feature type="domain" description="Hemimethylated DNA-binding" evidence="2">
    <location>
        <begin position="8"/>
        <end position="105"/>
    </location>
</feature>
<dbReference type="InterPro" id="IPR036623">
    <property type="entry name" value="Hemimethylated_DNA-bd_sf"/>
</dbReference>
<dbReference type="AlphaFoldDB" id="A0A975F9R2"/>
<evidence type="ECO:0000313" key="3">
    <source>
        <dbReference type="EMBL" id="QTR53882.1"/>
    </source>
</evidence>
<dbReference type="Pfam" id="PF08755">
    <property type="entry name" value="YccV-like"/>
    <property type="match status" value="1"/>
</dbReference>
<dbReference type="Gene3D" id="2.30.30.390">
    <property type="entry name" value="Hemimethylated DNA-binding domain"/>
    <property type="match status" value="1"/>
</dbReference>
<dbReference type="PANTHER" id="PTHR48439:SF1">
    <property type="entry name" value="HEMIMETHYLATED DNA-BINDING DOMAIN-CONTAINING PROTEIN"/>
    <property type="match status" value="1"/>
</dbReference>
<keyword evidence="3" id="KW-0346">Stress response</keyword>
<dbReference type="SMART" id="SM00992">
    <property type="entry name" value="YccV-like"/>
    <property type="match status" value="1"/>
</dbReference>
<dbReference type="GO" id="GO:0003677">
    <property type="term" value="F:DNA binding"/>
    <property type="evidence" value="ECO:0007669"/>
    <property type="project" value="UniProtKB-UniRule"/>
</dbReference>
<gene>
    <name evidence="3" type="primary">hspQ</name>
    <name evidence="3" type="ORF">J9260_01970</name>
</gene>
<sequence>MTTMDEKIASFGIGQVIHHREFNYRGVIFDVDAVFQGTEEWFQKNVGVGNPSKEEPWYHVLIDQDGRVAYVAERNLLADDPTEPVEHPLLENFFTGFNGDHYQARQTLN</sequence>
<dbReference type="PANTHER" id="PTHR48439">
    <property type="entry name" value="HEMIMETHYLATED DNA-BINDING DOMAIN-CONTAINING PROTEIN"/>
    <property type="match status" value="1"/>
</dbReference>
<dbReference type="InterPro" id="IPR011722">
    <property type="entry name" value="Hemimethylated_DNA-bd_dom"/>
</dbReference>
<dbReference type="InterPro" id="IPR053189">
    <property type="entry name" value="Clp_protease_adapter_ClpF"/>
</dbReference>